<reference evidence="2" key="1">
    <citation type="journal article" date="2015" name="Nature">
        <title>Complex archaea that bridge the gap between prokaryotes and eukaryotes.</title>
        <authorList>
            <person name="Spang A."/>
            <person name="Saw J.H."/>
            <person name="Jorgensen S.L."/>
            <person name="Zaremba-Niedzwiedzka K."/>
            <person name="Martijn J."/>
            <person name="Lind A.E."/>
            <person name="van Eijk R."/>
            <person name="Schleper C."/>
            <person name="Guy L."/>
            <person name="Ettema T.J."/>
        </authorList>
    </citation>
    <scope>NUCLEOTIDE SEQUENCE</scope>
</reference>
<name>A0A0F9NFB6_9ZZZZ</name>
<dbReference type="EMBL" id="LAZR01003445">
    <property type="protein sequence ID" value="KKN18245.1"/>
    <property type="molecule type" value="Genomic_DNA"/>
</dbReference>
<sequence length="82" mass="9806">MVKVGFYYNKSWFFLFFIEFSLFVFILRISGGIIEILVFLRINLKELDLNLLRAQMPFIQGTRKGTRKGVILDLKTVKERWE</sequence>
<gene>
    <name evidence="2" type="ORF">LCGC14_0957630</name>
</gene>
<evidence type="ECO:0000313" key="2">
    <source>
        <dbReference type="EMBL" id="KKN18245.1"/>
    </source>
</evidence>
<comment type="caution">
    <text evidence="2">The sequence shown here is derived from an EMBL/GenBank/DDBJ whole genome shotgun (WGS) entry which is preliminary data.</text>
</comment>
<keyword evidence="1" id="KW-0812">Transmembrane</keyword>
<protein>
    <submittedName>
        <fullName evidence="2">Uncharacterized protein</fullName>
    </submittedName>
</protein>
<keyword evidence="1" id="KW-0472">Membrane</keyword>
<feature type="transmembrane region" description="Helical" evidence="1">
    <location>
        <begin position="12"/>
        <end position="40"/>
    </location>
</feature>
<evidence type="ECO:0000256" key="1">
    <source>
        <dbReference type="SAM" id="Phobius"/>
    </source>
</evidence>
<keyword evidence="1" id="KW-1133">Transmembrane helix</keyword>
<accession>A0A0F9NFB6</accession>
<dbReference type="AlphaFoldDB" id="A0A0F9NFB6"/>
<proteinExistence type="predicted"/>
<organism evidence="2">
    <name type="scientific">marine sediment metagenome</name>
    <dbReference type="NCBI Taxonomy" id="412755"/>
    <lineage>
        <taxon>unclassified sequences</taxon>
        <taxon>metagenomes</taxon>
        <taxon>ecological metagenomes</taxon>
    </lineage>
</organism>